<accession>A0AAD7UPH6</accession>
<feature type="chain" id="PRO_5041975732" evidence="1">
    <location>
        <begin position="20"/>
        <end position="203"/>
    </location>
</feature>
<dbReference type="InterPro" id="IPR045388">
    <property type="entry name" value="HHL1-like"/>
</dbReference>
<reference evidence="2" key="1">
    <citation type="submission" date="2023-01" db="EMBL/GenBank/DDBJ databases">
        <title>Metagenome sequencing of chrysophaentin producing Chrysophaeum taylorii.</title>
        <authorList>
            <person name="Davison J."/>
            <person name="Bewley C."/>
        </authorList>
    </citation>
    <scope>NUCLEOTIDE SEQUENCE</scope>
    <source>
        <strain evidence="2">NIES-1699</strain>
    </source>
</reference>
<evidence type="ECO:0000313" key="2">
    <source>
        <dbReference type="EMBL" id="KAJ8614056.1"/>
    </source>
</evidence>
<evidence type="ECO:0000313" key="3">
    <source>
        <dbReference type="Proteomes" id="UP001230188"/>
    </source>
</evidence>
<sequence>MLLMLLVLSSVSSLSFVGTKTLPTSAPRQGAAISNLCAKRKGKGPGRIPGTGPPQSVVQQQREYAEYMKMREGSSVPIFDLYVRGPNSPSWYPCGSLGGDDKSKQLVESWMGGLLSDMAKGAIDKGVASSIFQDKPGYVSKVVQQYPQLKKSKDKLRFGYKIFYSGLLEKRPQASKVTEVKEDMAKGPLDSIKDTFSGLLPKS</sequence>
<dbReference type="AlphaFoldDB" id="A0AAD7UPH6"/>
<organism evidence="2 3">
    <name type="scientific">Chrysophaeum taylorii</name>
    <dbReference type="NCBI Taxonomy" id="2483200"/>
    <lineage>
        <taxon>Eukaryota</taxon>
        <taxon>Sar</taxon>
        <taxon>Stramenopiles</taxon>
        <taxon>Ochrophyta</taxon>
        <taxon>Pelagophyceae</taxon>
        <taxon>Pelagomonadales</taxon>
        <taxon>Pelagomonadaceae</taxon>
        <taxon>Chrysophaeum</taxon>
    </lineage>
</organism>
<comment type="caution">
    <text evidence="2">The sequence shown here is derived from an EMBL/GenBank/DDBJ whole genome shotgun (WGS) entry which is preliminary data.</text>
</comment>
<evidence type="ECO:0000256" key="1">
    <source>
        <dbReference type="SAM" id="SignalP"/>
    </source>
</evidence>
<dbReference type="PANTHER" id="PTHR48191">
    <property type="entry name" value="PROTEIN HHL1 CHLOROPLASTIC"/>
    <property type="match status" value="1"/>
</dbReference>
<keyword evidence="3" id="KW-1185">Reference proteome</keyword>
<keyword evidence="1" id="KW-0732">Signal</keyword>
<dbReference type="Proteomes" id="UP001230188">
    <property type="component" value="Unassembled WGS sequence"/>
</dbReference>
<name>A0AAD7UPH6_9STRA</name>
<feature type="signal peptide" evidence="1">
    <location>
        <begin position="1"/>
        <end position="19"/>
    </location>
</feature>
<dbReference type="PANTHER" id="PTHR48191:SF2">
    <property type="entry name" value="PROTEIN HHL1, CHLOROPLASTIC"/>
    <property type="match status" value="1"/>
</dbReference>
<protein>
    <submittedName>
        <fullName evidence="2">Uncharacterized protein</fullName>
    </submittedName>
</protein>
<dbReference type="EMBL" id="JAQMWT010000012">
    <property type="protein sequence ID" value="KAJ8614056.1"/>
    <property type="molecule type" value="Genomic_DNA"/>
</dbReference>
<proteinExistence type="predicted"/>
<dbReference type="Pfam" id="PF20133">
    <property type="entry name" value="HHL1-like"/>
    <property type="match status" value="1"/>
</dbReference>
<gene>
    <name evidence="2" type="ORF">CTAYLR_005853</name>
</gene>